<evidence type="ECO:0000256" key="3">
    <source>
        <dbReference type="ARBA" id="ARBA00022729"/>
    </source>
</evidence>
<dbReference type="PANTHER" id="PTHR37467:SF1">
    <property type="entry name" value="EXPORTED CALCIUM-BINDING GLYCOPROTEIN"/>
    <property type="match status" value="1"/>
</dbReference>
<dbReference type="Proteomes" id="UP000228528">
    <property type="component" value="Unassembled WGS sequence"/>
</dbReference>
<keyword evidence="5" id="KW-0812">Transmembrane</keyword>
<feature type="non-terminal residue" evidence="6">
    <location>
        <position position="129"/>
    </location>
</feature>
<accession>A0A2M6P106</accession>
<gene>
    <name evidence="6" type="ORF">COU30_02705</name>
</gene>
<dbReference type="PANTHER" id="PTHR37467">
    <property type="entry name" value="EXPORTED CALCIUM-BINDING GLYCOPROTEIN-RELATED"/>
    <property type="match status" value="1"/>
</dbReference>
<dbReference type="InterPro" id="IPR053180">
    <property type="entry name" value="Ca-binding_acidic-repeat"/>
</dbReference>
<evidence type="ECO:0000256" key="2">
    <source>
        <dbReference type="ARBA" id="ARBA00022525"/>
    </source>
</evidence>
<evidence type="ECO:0000256" key="5">
    <source>
        <dbReference type="SAM" id="Phobius"/>
    </source>
</evidence>
<protein>
    <submittedName>
        <fullName evidence="6">Uncharacterized protein</fullName>
    </submittedName>
</protein>
<keyword evidence="5" id="KW-1133">Transmembrane helix</keyword>
<dbReference type="Gene3D" id="4.10.1080.10">
    <property type="entry name" value="TSP type-3 repeat"/>
    <property type="match status" value="1"/>
</dbReference>
<feature type="transmembrane region" description="Helical" evidence="5">
    <location>
        <begin position="22"/>
        <end position="40"/>
    </location>
</feature>
<proteinExistence type="predicted"/>
<evidence type="ECO:0000313" key="6">
    <source>
        <dbReference type="EMBL" id="PIR77396.1"/>
    </source>
</evidence>
<dbReference type="GO" id="GO:0005509">
    <property type="term" value="F:calcium ion binding"/>
    <property type="evidence" value="ECO:0007669"/>
    <property type="project" value="InterPro"/>
</dbReference>
<dbReference type="SUPFAM" id="SSF103647">
    <property type="entry name" value="TSP type-3 repeat"/>
    <property type="match status" value="1"/>
</dbReference>
<keyword evidence="4" id="KW-0106">Calcium</keyword>
<dbReference type="EMBL" id="PFBW01000118">
    <property type="protein sequence ID" value="PIR77396.1"/>
    <property type="molecule type" value="Genomic_DNA"/>
</dbReference>
<comment type="subcellular location">
    <subcellularLocation>
        <location evidence="1">Secreted</location>
    </subcellularLocation>
</comment>
<dbReference type="AlphaFoldDB" id="A0A2M6P106"/>
<dbReference type="Pfam" id="PF18884">
    <property type="entry name" value="TSP3_bac"/>
    <property type="match status" value="2"/>
</dbReference>
<evidence type="ECO:0000313" key="7">
    <source>
        <dbReference type="Proteomes" id="UP000228528"/>
    </source>
</evidence>
<keyword evidence="2" id="KW-0964">Secreted</keyword>
<organism evidence="6 7">
    <name type="scientific">Candidatus Magasanikbacteria bacterium CG10_big_fil_rev_8_21_14_0_10_38_6</name>
    <dbReference type="NCBI Taxonomy" id="1974647"/>
    <lineage>
        <taxon>Bacteria</taxon>
        <taxon>Candidatus Magasanikiibacteriota</taxon>
    </lineage>
</organism>
<keyword evidence="3" id="KW-0732">Signal</keyword>
<comment type="caution">
    <text evidence="6">The sequence shown here is derived from an EMBL/GenBank/DDBJ whole genome shotgun (WGS) entry which is preliminary data.</text>
</comment>
<reference evidence="7" key="1">
    <citation type="submission" date="2017-09" db="EMBL/GenBank/DDBJ databases">
        <title>Depth-based differentiation of microbial function through sediment-hosted aquifers and enrichment of novel symbionts in the deep terrestrial subsurface.</title>
        <authorList>
            <person name="Probst A.J."/>
            <person name="Ladd B."/>
            <person name="Jarett J.K."/>
            <person name="Geller-Mcgrath D.E."/>
            <person name="Sieber C.M.K."/>
            <person name="Emerson J.B."/>
            <person name="Anantharaman K."/>
            <person name="Thomas B.C."/>
            <person name="Malmstrom R."/>
            <person name="Stieglmeier M."/>
            <person name="Klingl A."/>
            <person name="Woyke T."/>
            <person name="Ryan C.M."/>
            <person name="Banfield J.F."/>
        </authorList>
    </citation>
    <scope>NUCLEOTIDE SEQUENCE [LARGE SCALE GENOMIC DNA]</scope>
</reference>
<keyword evidence="5" id="KW-0472">Membrane</keyword>
<evidence type="ECO:0000256" key="1">
    <source>
        <dbReference type="ARBA" id="ARBA00004613"/>
    </source>
</evidence>
<sequence>MTDFRLSPQDVSPHELSAGQKTGFVLLLVFAILVVGVGFLQMRNTIYNPFAVRTAKEVRDLNSLVDNETLLLQSTDTDGDGLYDYDELTFYETSPYLPDTDSDGINDNIEIEQGTDPLCPKGSVCETVD</sequence>
<dbReference type="InterPro" id="IPR059100">
    <property type="entry name" value="TSP3_bac"/>
</dbReference>
<dbReference type="InterPro" id="IPR028974">
    <property type="entry name" value="TSP_type-3_rpt"/>
</dbReference>
<name>A0A2M6P106_9BACT</name>
<evidence type="ECO:0000256" key="4">
    <source>
        <dbReference type="ARBA" id="ARBA00022837"/>
    </source>
</evidence>